<organism evidence="5 6">
    <name type="scientific">Neptunitalea chrysea</name>
    <dbReference type="NCBI Taxonomy" id="1647581"/>
    <lineage>
        <taxon>Bacteria</taxon>
        <taxon>Pseudomonadati</taxon>
        <taxon>Bacteroidota</taxon>
        <taxon>Flavobacteriia</taxon>
        <taxon>Flavobacteriales</taxon>
        <taxon>Flavobacteriaceae</taxon>
        <taxon>Neptunitalea</taxon>
    </lineage>
</organism>
<feature type="chain" id="PRO_5040878015" evidence="3">
    <location>
        <begin position="21"/>
        <end position="295"/>
    </location>
</feature>
<keyword evidence="6" id="KW-1185">Reference proteome</keyword>
<dbReference type="InterPro" id="IPR050330">
    <property type="entry name" value="Bact_OuterMem_StrucFunc"/>
</dbReference>
<proteinExistence type="predicted"/>
<keyword evidence="1" id="KW-0472">Membrane</keyword>
<keyword evidence="2" id="KW-0175">Coiled coil</keyword>
<sequence>MLLIKFINMKKIGLIASLLAVLLTTSCGTKKIAELEEKQKQTQEKLDSATVKLNSCLEEKASLSATNNALKSQNDVLKSNNQQLINNMGDLTTLTKKGAENLEKSLESLREKDLTIRKLQDAVTRRDSVNLALVQSLKGVLGDLNDEDINISVEKGVVYVNISDKLLFSSGSARVTSKAKEVLGKVATVVKNKPDFEFMVEGHTDDDGVKAGASFKDNWDLSVLRATAVVRLLQDEFGVDPKRMTAAGRSQYVPVADNETKEGKAKNRRTRIVVLPKVDQFYSMIEEGMKDPSIN</sequence>
<name>A0A9W6B5V3_9FLAO</name>
<keyword evidence="5" id="KW-0282">Flagellum</keyword>
<dbReference type="InterPro" id="IPR036737">
    <property type="entry name" value="OmpA-like_sf"/>
</dbReference>
<evidence type="ECO:0000313" key="5">
    <source>
        <dbReference type="EMBL" id="GLB52412.1"/>
    </source>
</evidence>
<dbReference type="SUPFAM" id="SSF103088">
    <property type="entry name" value="OmpA-like"/>
    <property type="match status" value="1"/>
</dbReference>
<evidence type="ECO:0000256" key="2">
    <source>
        <dbReference type="SAM" id="Coils"/>
    </source>
</evidence>
<feature type="domain" description="OmpA-like" evidence="4">
    <location>
        <begin position="155"/>
        <end position="278"/>
    </location>
</feature>
<gene>
    <name evidence="5" type="ORF">NBRC110019_14520</name>
</gene>
<dbReference type="Gene3D" id="3.30.1330.60">
    <property type="entry name" value="OmpA-like domain"/>
    <property type="match status" value="1"/>
</dbReference>
<evidence type="ECO:0000259" key="4">
    <source>
        <dbReference type="PROSITE" id="PS51123"/>
    </source>
</evidence>
<dbReference type="EMBL" id="BRVP01000008">
    <property type="protein sequence ID" value="GLB52412.1"/>
    <property type="molecule type" value="Genomic_DNA"/>
</dbReference>
<evidence type="ECO:0000256" key="3">
    <source>
        <dbReference type="SAM" id="SignalP"/>
    </source>
</evidence>
<dbReference type="InterPro" id="IPR006665">
    <property type="entry name" value="OmpA-like"/>
</dbReference>
<protein>
    <submittedName>
        <fullName evidence="5">Flagellar motor protein MotB</fullName>
    </submittedName>
</protein>
<evidence type="ECO:0000313" key="6">
    <source>
        <dbReference type="Proteomes" id="UP001143545"/>
    </source>
</evidence>
<feature type="signal peptide" evidence="3">
    <location>
        <begin position="1"/>
        <end position="20"/>
    </location>
</feature>
<keyword evidence="3" id="KW-0732">Signal</keyword>
<dbReference type="PROSITE" id="PS51123">
    <property type="entry name" value="OMPA_2"/>
    <property type="match status" value="1"/>
</dbReference>
<dbReference type="GO" id="GO:0016020">
    <property type="term" value="C:membrane"/>
    <property type="evidence" value="ECO:0007669"/>
    <property type="project" value="UniProtKB-UniRule"/>
</dbReference>
<keyword evidence="5" id="KW-0966">Cell projection</keyword>
<feature type="coiled-coil region" evidence="2">
    <location>
        <begin position="32"/>
        <end position="87"/>
    </location>
</feature>
<evidence type="ECO:0000256" key="1">
    <source>
        <dbReference type="PROSITE-ProRule" id="PRU00473"/>
    </source>
</evidence>
<dbReference type="Proteomes" id="UP001143545">
    <property type="component" value="Unassembled WGS sequence"/>
</dbReference>
<dbReference type="Pfam" id="PF00691">
    <property type="entry name" value="OmpA"/>
    <property type="match status" value="1"/>
</dbReference>
<reference evidence="5" key="1">
    <citation type="submission" date="2022-07" db="EMBL/GenBank/DDBJ databases">
        <title>Taxonomy of Novel Oxalotrophic and Methylotrophic Bacteria.</title>
        <authorList>
            <person name="Sahin N."/>
            <person name="Tani A."/>
        </authorList>
    </citation>
    <scope>NUCLEOTIDE SEQUENCE</scope>
    <source>
        <strain evidence="5">AM327</strain>
    </source>
</reference>
<keyword evidence="5" id="KW-0969">Cilium</keyword>
<dbReference type="PROSITE" id="PS51257">
    <property type="entry name" value="PROKAR_LIPOPROTEIN"/>
    <property type="match status" value="1"/>
</dbReference>
<dbReference type="CDD" id="cd07185">
    <property type="entry name" value="OmpA_C-like"/>
    <property type="match status" value="1"/>
</dbReference>
<accession>A0A9W6B5V3</accession>
<comment type="caution">
    <text evidence="5">The sequence shown here is derived from an EMBL/GenBank/DDBJ whole genome shotgun (WGS) entry which is preliminary data.</text>
</comment>
<dbReference type="AlphaFoldDB" id="A0A9W6B5V3"/>
<dbReference type="PANTHER" id="PTHR30329">
    <property type="entry name" value="STATOR ELEMENT OF FLAGELLAR MOTOR COMPLEX"/>
    <property type="match status" value="1"/>
</dbReference>
<dbReference type="PANTHER" id="PTHR30329:SF21">
    <property type="entry name" value="LIPOPROTEIN YIAD-RELATED"/>
    <property type="match status" value="1"/>
</dbReference>